<dbReference type="InterPro" id="IPR012312">
    <property type="entry name" value="Hemerythrin-like"/>
</dbReference>
<evidence type="ECO:0000256" key="4">
    <source>
        <dbReference type="ARBA" id="ARBA00023004"/>
    </source>
</evidence>
<dbReference type="Pfam" id="PF01814">
    <property type="entry name" value="Hemerythrin"/>
    <property type="match status" value="1"/>
</dbReference>
<keyword evidence="3" id="KW-0479">Metal-binding</keyword>
<accession>A0A644UR27</accession>
<comment type="caution">
    <text evidence="6">The sequence shown here is derived from an EMBL/GenBank/DDBJ whole genome shotgun (WGS) entry which is preliminary data.</text>
</comment>
<evidence type="ECO:0000259" key="5">
    <source>
        <dbReference type="Pfam" id="PF01814"/>
    </source>
</evidence>
<dbReference type="EMBL" id="VSSQ01000146">
    <property type="protein sequence ID" value="MPL81163.1"/>
    <property type="molecule type" value="Genomic_DNA"/>
</dbReference>
<name>A0A644UR27_9ZZZZ</name>
<keyword evidence="2" id="KW-0963">Cytoplasm</keyword>
<evidence type="ECO:0000256" key="2">
    <source>
        <dbReference type="ARBA" id="ARBA00022490"/>
    </source>
</evidence>
<gene>
    <name evidence="6" type="primary">ytfE_3</name>
    <name evidence="6" type="ORF">SDC9_27077</name>
</gene>
<dbReference type="PANTHER" id="PTHR36438:SF1">
    <property type="entry name" value="IRON-SULFUR CLUSTER REPAIR PROTEIN YTFE"/>
    <property type="match status" value="1"/>
</dbReference>
<dbReference type="GO" id="GO:0046872">
    <property type="term" value="F:metal ion binding"/>
    <property type="evidence" value="ECO:0007669"/>
    <property type="project" value="UniProtKB-KW"/>
</dbReference>
<keyword evidence="4" id="KW-0408">Iron</keyword>
<sequence length="244" mass="27851">MDNQNKTIGSYVTEDYRTAAVFGRYGIDFCCRGNRPLQDVCRQENINYEALLEELSQAATGPITGNDNFSSWPPDLLADYIEKIHHRYVEQSIPQLTGLLEKVTNAHGDRHPEVYEIAEHFRISAGELTKHMKKEELVLFPFIRKMVNIRPGSSAIPEAAFGSVANPISVMLQEHDNEGERFRKIEELSSGYTPPEDACNTYRVTYELLMEFQQDLHKHIHLENNILFPAAITMEAALKQQKPD</sequence>
<proteinExistence type="predicted"/>
<dbReference type="NCBIfam" id="TIGR03652">
    <property type="entry name" value="FeS_repair_RIC"/>
    <property type="match status" value="1"/>
</dbReference>
<evidence type="ECO:0000313" key="6">
    <source>
        <dbReference type="EMBL" id="MPL81163.1"/>
    </source>
</evidence>
<dbReference type="AlphaFoldDB" id="A0A644UR27"/>
<protein>
    <submittedName>
        <fullName evidence="6">Iron-sulfur cluster repair protein YtfE</fullName>
    </submittedName>
</protein>
<organism evidence="6">
    <name type="scientific">bioreactor metagenome</name>
    <dbReference type="NCBI Taxonomy" id="1076179"/>
    <lineage>
        <taxon>unclassified sequences</taxon>
        <taxon>metagenomes</taxon>
        <taxon>ecological metagenomes</taxon>
    </lineage>
</organism>
<reference evidence="6" key="1">
    <citation type="submission" date="2019-08" db="EMBL/GenBank/DDBJ databases">
        <authorList>
            <person name="Kucharzyk K."/>
            <person name="Murdoch R.W."/>
            <person name="Higgins S."/>
            <person name="Loffler F."/>
        </authorList>
    </citation>
    <scope>NUCLEOTIDE SEQUENCE</scope>
</reference>
<comment type="subcellular location">
    <subcellularLocation>
        <location evidence="1">Cytoplasm</location>
    </subcellularLocation>
</comment>
<dbReference type="Gene3D" id="1.20.120.520">
    <property type="entry name" value="nmb1532 protein domain like"/>
    <property type="match status" value="1"/>
</dbReference>
<dbReference type="InterPro" id="IPR019903">
    <property type="entry name" value="RIC_family"/>
</dbReference>
<evidence type="ECO:0000256" key="3">
    <source>
        <dbReference type="ARBA" id="ARBA00022723"/>
    </source>
</evidence>
<feature type="domain" description="Hemerythrin-like" evidence="5">
    <location>
        <begin position="85"/>
        <end position="231"/>
    </location>
</feature>
<dbReference type="PANTHER" id="PTHR36438">
    <property type="entry name" value="IRON-SULFUR CLUSTER REPAIR PROTEIN YTFE"/>
    <property type="match status" value="1"/>
</dbReference>
<evidence type="ECO:0000256" key="1">
    <source>
        <dbReference type="ARBA" id="ARBA00004496"/>
    </source>
</evidence>
<dbReference type="GO" id="GO:0005737">
    <property type="term" value="C:cytoplasm"/>
    <property type="evidence" value="ECO:0007669"/>
    <property type="project" value="UniProtKB-SubCell"/>
</dbReference>
<dbReference type="Pfam" id="PF04405">
    <property type="entry name" value="ScdA_N"/>
    <property type="match status" value="1"/>
</dbReference>